<reference evidence="1 2" key="1">
    <citation type="submission" date="2017-09" db="EMBL/GenBank/DDBJ databases">
        <title>Depth-based differentiation of microbial function through sediment-hosted aquifers and enrichment of novel symbionts in the deep terrestrial subsurface.</title>
        <authorList>
            <person name="Probst A.J."/>
            <person name="Ladd B."/>
            <person name="Jarett J.K."/>
            <person name="Geller-Mcgrath D.E."/>
            <person name="Sieber C.M."/>
            <person name="Emerson J.B."/>
            <person name="Anantharaman K."/>
            <person name="Thomas B.C."/>
            <person name="Malmstrom R."/>
            <person name="Stieglmeier M."/>
            <person name="Klingl A."/>
            <person name="Woyke T."/>
            <person name="Ryan C.M."/>
            <person name="Banfield J.F."/>
        </authorList>
    </citation>
    <scope>NUCLEOTIDE SEQUENCE [LARGE SCALE GENOMIC DNA]</scope>
    <source>
        <strain evidence="1">CG10_big_fil_rev_8_21_14_0_10_51_16</strain>
    </source>
</reference>
<gene>
    <name evidence="1" type="ORF">COV10_01245</name>
</gene>
<dbReference type="EMBL" id="PCYI01000006">
    <property type="protein sequence ID" value="PIR45131.1"/>
    <property type="molecule type" value="Genomic_DNA"/>
</dbReference>
<dbReference type="Proteomes" id="UP000228767">
    <property type="component" value="Unassembled WGS sequence"/>
</dbReference>
<evidence type="ECO:0000313" key="2">
    <source>
        <dbReference type="Proteomes" id="UP000228767"/>
    </source>
</evidence>
<proteinExistence type="predicted"/>
<protein>
    <submittedName>
        <fullName evidence="1">Uncharacterized protein</fullName>
    </submittedName>
</protein>
<sequence>MDLYSKQRKRKEAVVPIKILVVHNSEVGGEILADTLRMWFDEQVRVDLLIETGATGTGTATGRRAELVAEIARLKPSVLIVSPSSVCYTLSKLSLFCEEVRQALPLQPFVCIFSSSDHRIANCRDYGADAWLVTQSSTHFAEQLRHLIPFWFPNVEVRFESLEERAYHDVLDDLLAGLPSTHRERRPILEMMLRVPDPFLRQGAKLLQMLWGFSASSFRGFGGRPWRAPRED</sequence>
<organism evidence="1 2">
    <name type="scientific">Candidatus Vogelbacteria bacterium CG10_big_fil_rev_8_21_14_0_10_51_16</name>
    <dbReference type="NCBI Taxonomy" id="1975045"/>
    <lineage>
        <taxon>Bacteria</taxon>
        <taxon>Candidatus Vogeliibacteriota</taxon>
    </lineage>
</organism>
<name>A0A2H0REZ8_9BACT</name>
<evidence type="ECO:0000313" key="1">
    <source>
        <dbReference type="EMBL" id="PIR45131.1"/>
    </source>
</evidence>
<comment type="caution">
    <text evidence="1">The sequence shown here is derived from an EMBL/GenBank/DDBJ whole genome shotgun (WGS) entry which is preliminary data.</text>
</comment>
<accession>A0A2H0REZ8</accession>
<dbReference type="AlphaFoldDB" id="A0A2H0REZ8"/>